<feature type="signal peptide" evidence="1">
    <location>
        <begin position="1"/>
        <end position="17"/>
    </location>
</feature>
<organism evidence="2 3">
    <name type="scientific">Paractinoplanes abujensis</name>
    <dbReference type="NCBI Taxonomy" id="882441"/>
    <lineage>
        <taxon>Bacteria</taxon>
        <taxon>Bacillati</taxon>
        <taxon>Actinomycetota</taxon>
        <taxon>Actinomycetes</taxon>
        <taxon>Micromonosporales</taxon>
        <taxon>Micromonosporaceae</taxon>
        <taxon>Paractinoplanes</taxon>
    </lineage>
</organism>
<evidence type="ECO:0000313" key="2">
    <source>
        <dbReference type="EMBL" id="MBB4697722.1"/>
    </source>
</evidence>
<comment type="caution">
    <text evidence="2">The sequence shown here is derived from an EMBL/GenBank/DDBJ whole genome shotgun (WGS) entry which is preliminary data.</text>
</comment>
<dbReference type="PROSITE" id="PS51257">
    <property type="entry name" value="PROKAR_LIPOPROTEIN"/>
    <property type="match status" value="1"/>
</dbReference>
<evidence type="ECO:0008006" key="4">
    <source>
        <dbReference type="Google" id="ProtNLM"/>
    </source>
</evidence>
<keyword evidence="1" id="KW-0732">Signal</keyword>
<reference evidence="2 3" key="1">
    <citation type="submission" date="2020-08" db="EMBL/GenBank/DDBJ databases">
        <title>Sequencing the genomes of 1000 actinobacteria strains.</title>
        <authorList>
            <person name="Klenk H.-P."/>
        </authorList>
    </citation>
    <scope>NUCLEOTIDE SEQUENCE [LARGE SCALE GENOMIC DNA]</scope>
    <source>
        <strain evidence="2 3">DSM 45518</strain>
    </source>
</reference>
<dbReference type="InterPro" id="IPR044058">
    <property type="entry name" value="Lipoprotein_23"/>
</dbReference>
<dbReference type="Proteomes" id="UP000542742">
    <property type="component" value="Unassembled WGS sequence"/>
</dbReference>
<sequence length="205" mass="20817">MRHLALAGLSAAAFALAACDSSSPASTPDASTPAPSAPAAAPGAATEAARVGGAGSGCELPVTFGVAESWKPKAVAVKAGDPLAGLARRGPLTMVCEIDAKPAGNIGFLRVYTGRTGDLKENLTAYAGDTAQQKQFADVKIGGRDGLEVVYKAKNPLEDVLDPERAFAVPTSAGLVVVALDSLDSEEYETMLPAYELARTSLKAG</sequence>
<feature type="chain" id="PRO_5039300213" description="Lipoprotein" evidence="1">
    <location>
        <begin position="18"/>
        <end position="205"/>
    </location>
</feature>
<evidence type="ECO:0000256" key="1">
    <source>
        <dbReference type="SAM" id="SignalP"/>
    </source>
</evidence>
<protein>
    <recommendedName>
        <fullName evidence="4">Lipoprotein</fullName>
    </recommendedName>
</protein>
<dbReference type="EMBL" id="JACHMF010000001">
    <property type="protein sequence ID" value="MBB4697722.1"/>
    <property type="molecule type" value="Genomic_DNA"/>
</dbReference>
<accession>A0A7W7CZY3</accession>
<dbReference type="Pfam" id="PF18966">
    <property type="entry name" value="Lipoprotein_23"/>
    <property type="match status" value="1"/>
</dbReference>
<name>A0A7W7CZY3_9ACTN</name>
<evidence type="ECO:0000313" key="3">
    <source>
        <dbReference type="Proteomes" id="UP000542742"/>
    </source>
</evidence>
<gene>
    <name evidence="2" type="ORF">BKA14_007870</name>
</gene>
<proteinExistence type="predicted"/>
<dbReference type="RefSeq" id="WP_184955797.1">
    <property type="nucleotide sequence ID" value="NZ_BOMC01000030.1"/>
</dbReference>
<dbReference type="AlphaFoldDB" id="A0A7W7CZY3"/>
<keyword evidence="3" id="KW-1185">Reference proteome</keyword>